<feature type="transmembrane region" description="Helical" evidence="1">
    <location>
        <begin position="344"/>
        <end position="366"/>
    </location>
</feature>
<feature type="transmembrane region" description="Helical" evidence="1">
    <location>
        <begin position="270"/>
        <end position="293"/>
    </location>
</feature>
<keyword evidence="1" id="KW-0472">Membrane</keyword>
<name>A0A0D8Y2K1_DICVI</name>
<protein>
    <submittedName>
        <fullName evidence="2">Uncharacterized protein</fullName>
    </submittedName>
</protein>
<organism evidence="2 3">
    <name type="scientific">Dictyocaulus viviparus</name>
    <name type="common">Bovine lungworm</name>
    <dbReference type="NCBI Taxonomy" id="29172"/>
    <lineage>
        <taxon>Eukaryota</taxon>
        <taxon>Metazoa</taxon>
        <taxon>Ecdysozoa</taxon>
        <taxon>Nematoda</taxon>
        <taxon>Chromadorea</taxon>
        <taxon>Rhabditida</taxon>
        <taxon>Rhabditina</taxon>
        <taxon>Rhabditomorpha</taxon>
        <taxon>Strongyloidea</taxon>
        <taxon>Metastrongylidae</taxon>
        <taxon>Dictyocaulus</taxon>
    </lineage>
</organism>
<dbReference type="AlphaFoldDB" id="A0A0D8Y2K1"/>
<gene>
    <name evidence="2" type="ORF">DICVIV_02775</name>
</gene>
<keyword evidence="1" id="KW-1133">Transmembrane helix</keyword>
<proteinExistence type="predicted"/>
<sequence>MRAYYLIKALQIMMAVVGIYRLLSVDELCEIRNAESLSSCVLAMRLSLSHSGSEFNREASMALRSIRRRNDLSEDTILVTRDRSLEEIHARNLRSGMLPKMAQYTDSLPESVTEQVDTIKNSVAYEMTTTEIPSTTNNTKFSSTVSSTEKSFHSGKIESVKNNVSIAVTSERSPDLVEITMSTESESTRIDNKDQAYVFPSSKDTVLEKSMQLPTKKIRLVNRVQNCLPVGQVVQCYFDLFPINFHAQTGVHSVLGFDDNDLPYIAAIRLPIICQLLSIIGVIFSIIHVLMNLSKPRRCRIFTECIIQIVLWSLSGIALLLVRQDWEMLWNGTKPGAFLPEYPSSWHCEEICCYVMVVIYIAEFYFYDYIFYKIYFEESYGSYTVVERPEYDNSIYMSTVEMIDDTAL</sequence>
<reference evidence="3" key="2">
    <citation type="journal article" date="2016" name="Sci. Rep.">
        <title>Dictyocaulus viviparus genome, variome and transcriptome elucidate lungworm biology and support future intervention.</title>
        <authorList>
            <person name="McNulty S.N."/>
            <person name="Strube C."/>
            <person name="Rosa B.A."/>
            <person name="Martin J.C."/>
            <person name="Tyagi R."/>
            <person name="Choi Y.J."/>
            <person name="Wang Q."/>
            <person name="Hallsworth Pepin K."/>
            <person name="Zhang X."/>
            <person name="Ozersky P."/>
            <person name="Wilson R.K."/>
            <person name="Sternberg P.W."/>
            <person name="Gasser R.B."/>
            <person name="Mitreva M."/>
        </authorList>
    </citation>
    <scope>NUCLEOTIDE SEQUENCE [LARGE SCALE GENOMIC DNA]</scope>
    <source>
        <strain evidence="3">HannoverDv2000</strain>
    </source>
</reference>
<accession>A0A0D8Y2K1</accession>
<reference evidence="2 3" key="1">
    <citation type="submission" date="2013-11" db="EMBL/GenBank/DDBJ databases">
        <title>Draft genome of the bovine lungworm Dictyocaulus viviparus.</title>
        <authorList>
            <person name="Mitreva M."/>
        </authorList>
    </citation>
    <scope>NUCLEOTIDE SEQUENCE [LARGE SCALE GENOMIC DNA]</scope>
    <source>
        <strain evidence="2 3">HannoverDv2000</strain>
    </source>
</reference>
<dbReference type="OrthoDB" id="5865829at2759"/>
<feature type="transmembrane region" description="Helical" evidence="1">
    <location>
        <begin position="305"/>
        <end position="324"/>
    </location>
</feature>
<dbReference type="Proteomes" id="UP000053766">
    <property type="component" value="Unassembled WGS sequence"/>
</dbReference>
<evidence type="ECO:0000313" key="3">
    <source>
        <dbReference type="Proteomes" id="UP000053766"/>
    </source>
</evidence>
<evidence type="ECO:0000313" key="2">
    <source>
        <dbReference type="EMBL" id="KJH51108.1"/>
    </source>
</evidence>
<keyword evidence="1" id="KW-0812">Transmembrane</keyword>
<evidence type="ECO:0000256" key="1">
    <source>
        <dbReference type="SAM" id="Phobius"/>
    </source>
</evidence>
<dbReference type="EMBL" id="KN716191">
    <property type="protein sequence ID" value="KJH51108.1"/>
    <property type="molecule type" value="Genomic_DNA"/>
</dbReference>
<keyword evidence="3" id="KW-1185">Reference proteome</keyword>